<dbReference type="InterPro" id="IPR011604">
    <property type="entry name" value="PDDEXK-like_dom_sf"/>
</dbReference>
<dbReference type="PANTHER" id="PTHR46609">
    <property type="entry name" value="EXONUCLEASE, PHAGE-TYPE/RECB, C-TERMINAL DOMAIN-CONTAINING PROTEIN"/>
    <property type="match status" value="1"/>
</dbReference>
<dbReference type="SUPFAM" id="SSF52980">
    <property type="entry name" value="Restriction endonuclease-like"/>
    <property type="match status" value="1"/>
</dbReference>
<dbReference type="EMBL" id="JANEYF010001814">
    <property type="protein sequence ID" value="KAJ8956474.1"/>
    <property type="molecule type" value="Genomic_DNA"/>
</dbReference>
<evidence type="ECO:0000259" key="1">
    <source>
        <dbReference type="Pfam" id="PF09588"/>
    </source>
</evidence>
<organism evidence="3 4">
    <name type="scientific">Rhamnusium bicolor</name>
    <dbReference type="NCBI Taxonomy" id="1586634"/>
    <lineage>
        <taxon>Eukaryota</taxon>
        <taxon>Metazoa</taxon>
        <taxon>Ecdysozoa</taxon>
        <taxon>Arthropoda</taxon>
        <taxon>Hexapoda</taxon>
        <taxon>Insecta</taxon>
        <taxon>Pterygota</taxon>
        <taxon>Neoptera</taxon>
        <taxon>Endopterygota</taxon>
        <taxon>Coleoptera</taxon>
        <taxon>Polyphaga</taxon>
        <taxon>Cucujiformia</taxon>
        <taxon>Chrysomeloidea</taxon>
        <taxon>Cerambycidae</taxon>
        <taxon>Lepturinae</taxon>
        <taxon>Rhagiini</taxon>
        <taxon>Rhamnusium</taxon>
    </lineage>
</organism>
<feature type="domain" description="Mutator-like transposase" evidence="2">
    <location>
        <begin position="144"/>
        <end position="394"/>
    </location>
</feature>
<accession>A0AAV8YWK9</accession>
<dbReference type="InterPro" id="IPR051703">
    <property type="entry name" value="NF-kappa-B_Signaling_Reg"/>
</dbReference>
<name>A0AAV8YWK9_9CUCU</name>
<dbReference type="Proteomes" id="UP001162156">
    <property type="component" value="Unassembled WGS sequence"/>
</dbReference>
<dbReference type="PANTHER" id="PTHR46609:SF8">
    <property type="entry name" value="YQAJ VIRAL RECOMBINASE DOMAIN-CONTAINING PROTEIN"/>
    <property type="match status" value="1"/>
</dbReference>
<evidence type="ECO:0008006" key="5">
    <source>
        <dbReference type="Google" id="ProtNLM"/>
    </source>
</evidence>
<dbReference type="Pfam" id="PF09588">
    <property type="entry name" value="YqaJ"/>
    <property type="match status" value="1"/>
</dbReference>
<keyword evidence="4" id="KW-1185">Reference proteome</keyword>
<reference evidence="3" key="1">
    <citation type="journal article" date="2023" name="Insect Mol. Biol.">
        <title>Genome sequencing provides insights into the evolution of gene families encoding plant cell wall-degrading enzymes in longhorned beetles.</title>
        <authorList>
            <person name="Shin N.R."/>
            <person name="Okamura Y."/>
            <person name="Kirsch R."/>
            <person name="Pauchet Y."/>
        </authorList>
    </citation>
    <scope>NUCLEOTIDE SEQUENCE</scope>
    <source>
        <strain evidence="3">RBIC_L_NR</strain>
    </source>
</reference>
<comment type="caution">
    <text evidence="3">The sequence shown here is derived from an EMBL/GenBank/DDBJ whole genome shotgun (WGS) entry which is preliminary data.</text>
</comment>
<sequence>MGNKRKLGASITLTRKRAVKKRWRKGSSVLPEHSRLEEDLTYQSETLAEFSSEKKNDLEISDIQNEDIMGNNSSDESDEYLIEPDIPESTFNITGRRIIDISFFWKQIQQIKHVPSFQCTLENCEIVKERRLGLQSVITIECIISIGCGFSQLEKFSSCLNIPPMTPTVYQLEHINIGTIIYDTAWEEIEKAGKEEADIAKEKEDVDEDGIPCITVISDGAWNKRSYKTNYDALSGVACIIGEATKKVIFLGVRNKYCCICARAEKKGEPSMEHKCFKNWAGSSTSMETDIILEGFRTSVQLHGLKYTKLVGDGDSSITKTLQELKPYGTKLVQKIECVNHLLRNFCQKLKEAAKSPRNSANKLIPMKLRKKLENSILKFRIAIKKAAEYRFREEQHKKCDAYFCSGPKEGEENLLVEVTECGLKHEILKSLQRITNNGSSLLLNKNNNPSERFNSVLCKFVGGKRINFSLKGSYEVRCQCATISYNCKEKYWETILNALRYEPGEFLIKLIKKRRRWYAPKNKINSSRKIKPRKEKCEPDEDYGNVNDVTEEELLTRKETLLKSLAKTDEEIMEIERNTQGQSANPAWKQEHAFRLTASNFGSVCKRRSNTPPNKLVKQLFYGRFFGNAATRYGSEHEAIAIEGFQELTGFQVETCGIFIGKQNEYFLGASPDGIVKEENAIVEVKCPEKVKKISIEEAVNNKIIDFLKFNEDGTLKLKTNHNYHYQIQGQLHITDSRCCYFIVWSPAGSIHIEKIEKRSRVLERDDEK</sequence>
<dbReference type="GO" id="GO:0006281">
    <property type="term" value="P:DNA repair"/>
    <property type="evidence" value="ECO:0007669"/>
    <property type="project" value="UniProtKB-ARBA"/>
</dbReference>
<dbReference type="InterPro" id="IPR019080">
    <property type="entry name" value="YqaJ_viral_recombinase"/>
</dbReference>
<dbReference type="InterPro" id="IPR011335">
    <property type="entry name" value="Restrct_endonuc-II-like"/>
</dbReference>
<dbReference type="InterPro" id="IPR049012">
    <property type="entry name" value="Mutator_transp_dom"/>
</dbReference>
<feature type="domain" description="YqaJ viral recombinase" evidence="1">
    <location>
        <begin position="589"/>
        <end position="737"/>
    </location>
</feature>
<dbReference type="CDD" id="cd22343">
    <property type="entry name" value="PDDEXK_lambda_exonuclease-like"/>
    <property type="match status" value="1"/>
</dbReference>
<evidence type="ECO:0000259" key="2">
    <source>
        <dbReference type="Pfam" id="PF20700"/>
    </source>
</evidence>
<proteinExistence type="predicted"/>
<dbReference type="Gene3D" id="3.90.320.10">
    <property type="match status" value="1"/>
</dbReference>
<evidence type="ECO:0000313" key="4">
    <source>
        <dbReference type="Proteomes" id="UP001162156"/>
    </source>
</evidence>
<gene>
    <name evidence="3" type="ORF">NQ314_006709</name>
</gene>
<protein>
    <recommendedName>
        <fullName evidence="5">YqaJ viral recombinase domain-containing protein</fullName>
    </recommendedName>
</protein>
<evidence type="ECO:0000313" key="3">
    <source>
        <dbReference type="EMBL" id="KAJ8956474.1"/>
    </source>
</evidence>
<dbReference type="AlphaFoldDB" id="A0AAV8YWK9"/>
<dbReference type="Pfam" id="PF20700">
    <property type="entry name" value="Mutator"/>
    <property type="match status" value="1"/>
</dbReference>